<dbReference type="RefSeq" id="WP_078200108.1">
    <property type="nucleotide sequence ID" value="NZ_CP017758.1"/>
</dbReference>
<feature type="chain" id="PRO_5012911380" description="DUF1318 domain-containing protein" evidence="1">
    <location>
        <begin position="21"/>
        <end position="95"/>
    </location>
</feature>
<proteinExistence type="predicted"/>
<dbReference type="KEGG" id="cuh:BJN34_28290"/>
<dbReference type="AlphaFoldDB" id="A0A1U9UYL7"/>
<keyword evidence="1" id="KW-0732">Signal</keyword>
<evidence type="ECO:0000256" key="1">
    <source>
        <dbReference type="SAM" id="SignalP"/>
    </source>
</evidence>
<evidence type="ECO:0008006" key="4">
    <source>
        <dbReference type="Google" id="ProtNLM"/>
    </source>
</evidence>
<dbReference type="Proteomes" id="UP000189627">
    <property type="component" value="Chromosome 2"/>
</dbReference>
<sequence>MSLKSAICLAIAFTPAIASAYPVTTTTTTTRDAKGNIIAVETTQSAPYSAGRCQRLRVDENMLLDQLRRTGWKLEQDGVRAQLTQVQEEIALRGC</sequence>
<dbReference type="EMBL" id="CP017758">
    <property type="protein sequence ID" value="AQV97770.1"/>
    <property type="molecule type" value="Genomic_DNA"/>
</dbReference>
<evidence type="ECO:0000313" key="3">
    <source>
        <dbReference type="Proteomes" id="UP000189627"/>
    </source>
</evidence>
<evidence type="ECO:0000313" key="2">
    <source>
        <dbReference type="EMBL" id="AQV97770.1"/>
    </source>
</evidence>
<name>A0A1U9UYL7_CUPNE</name>
<organism evidence="2 3">
    <name type="scientific">Cupriavidus necator</name>
    <name type="common">Alcaligenes eutrophus</name>
    <name type="synonym">Ralstonia eutropha</name>
    <dbReference type="NCBI Taxonomy" id="106590"/>
    <lineage>
        <taxon>Bacteria</taxon>
        <taxon>Pseudomonadati</taxon>
        <taxon>Pseudomonadota</taxon>
        <taxon>Betaproteobacteria</taxon>
        <taxon>Burkholderiales</taxon>
        <taxon>Burkholderiaceae</taxon>
        <taxon>Cupriavidus</taxon>
    </lineage>
</organism>
<protein>
    <recommendedName>
        <fullName evidence="4">DUF1318 domain-containing protein</fullName>
    </recommendedName>
</protein>
<feature type="signal peptide" evidence="1">
    <location>
        <begin position="1"/>
        <end position="20"/>
    </location>
</feature>
<gene>
    <name evidence="2" type="ORF">BJN34_28290</name>
</gene>
<accession>A0A1U9UYL7</accession>
<reference evidence="3" key="1">
    <citation type="submission" date="2017-02" db="EMBL/GenBank/DDBJ databases">
        <title>Complete genome sequence of Cupriavidus necator strain NH9, a 3-chlorobenzoate degrader.</title>
        <authorList>
            <person name="Moriuchi R."/>
            <person name="Dohra H."/>
            <person name="Ogawa N."/>
        </authorList>
    </citation>
    <scope>NUCLEOTIDE SEQUENCE [LARGE SCALE GENOMIC DNA]</scope>
    <source>
        <strain evidence="3">NH9</strain>
    </source>
</reference>